<organism evidence="6 7">
    <name type="scientific">Desulfonauticus submarinus</name>
    <dbReference type="NCBI Taxonomy" id="206665"/>
    <lineage>
        <taxon>Bacteria</taxon>
        <taxon>Pseudomonadati</taxon>
        <taxon>Thermodesulfobacteriota</taxon>
        <taxon>Desulfovibrionia</taxon>
        <taxon>Desulfovibrionales</taxon>
        <taxon>Desulfonauticaceae</taxon>
        <taxon>Desulfonauticus</taxon>
    </lineage>
</organism>
<dbReference type="PROSITE" id="PS01231">
    <property type="entry name" value="TRMA_2"/>
    <property type="match status" value="1"/>
</dbReference>
<dbReference type="CDD" id="cd02440">
    <property type="entry name" value="AdoMet_MTases"/>
    <property type="match status" value="1"/>
</dbReference>
<dbReference type="PROSITE" id="PS51687">
    <property type="entry name" value="SAM_MT_RNA_M5U"/>
    <property type="match status" value="1"/>
</dbReference>
<dbReference type="PROSITE" id="PS50926">
    <property type="entry name" value="TRAM"/>
    <property type="match status" value="1"/>
</dbReference>
<dbReference type="Gene3D" id="2.40.50.140">
    <property type="entry name" value="Nucleic acid-binding proteins"/>
    <property type="match status" value="1"/>
</dbReference>
<evidence type="ECO:0000313" key="6">
    <source>
        <dbReference type="EMBL" id="SDN46093.1"/>
    </source>
</evidence>
<comment type="similarity">
    <text evidence="4">Belongs to the class I-like SAM-binding methyltransferase superfamily. RNA M5U methyltransferase family.</text>
</comment>
<feature type="domain" description="TRAM" evidence="5">
    <location>
        <begin position="1"/>
        <end position="57"/>
    </location>
</feature>
<evidence type="ECO:0000256" key="3">
    <source>
        <dbReference type="ARBA" id="ARBA00022691"/>
    </source>
</evidence>
<evidence type="ECO:0000313" key="7">
    <source>
        <dbReference type="Proteomes" id="UP000199602"/>
    </source>
</evidence>
<dbReference type="InterPro" id="IPR010280">
    <property type="entry name" value="U5_MeTrfase_fam"/>
</dbReference>
<evidence type="ECO:0000256" key="1">
    <source>
        <dbReference type="ARBA" id="ARBA00022603"/>
    </source>
</evidence>
<dbReference type="AlphaFoldDB" id="A0A1H0BKZ5"/>
<gene>
    <name evidence="6" type="ORF">SAMN04488516_102203</name>
</gene>
<evidence type="ECO:0000256" key="2">
    <source>
        <dbReference type="ARBA" id="ARBA00022679"/>
    </source>
</evidence>
<keyword evidence="1 4" id="KW-0489">Methyltransferase</keyword>
<dbReference type="SUPFAM" id="SSF53335">
    <property type="entry name" value="S-adenosyl-L-methionine-dependent methyltransferases"/>
    <property type="match status" value="1"/>
</dbReference>
<evidence type="ECO:0000259" key="5">
    <source>
        <dbReference type="PROSITE" id="PS50926"/>
    </source>
</evidence>
<feature type="binding site" evidence="4">
    <location>
        <position position="263"/>
    </location>
    <ligand>
        <name>S-adenosyl-L-methionine</name>
        <dbReference type="ChEBI" id="CHEBI:59789"/>
    </ligand>
</feature>
<keyword evidence="3 4" id="KW-0949">S-adenosyl-L-methionine</keyword>
<evidence type="ECO:0000256" key="4">
    <source>
        <dbReference type="PROSITE-ProRule" id="PRU01024"/>
    </source>
</evidence>
<sequence length="377" mass="42810">MDFLEVKIEKLIWRGRGLGRKANGQVVIVDPLVLPSETVRVKVYKAKKDHLLAIPVEILNSSKKRRIHPCVYASECGGCKFGSISVKLGTKLKLAILKDAFKRFDFLNYKDVPISTLPSPKGWRYRHRGQVFIHRHLPGFKKLGSHEFVPIKDCLLFTANLGKNLVKLARKKSDGRYSVISNGEDLAIEGDNKELKFFLPKIPLVFLFSAEHFFQANWKLNQTLIDLVCSILAQEEKIADLYAGAGNFSLPLAFYGKKVLALELNKNGVLLGEKTAKINNLGVNFKQVDLNRNFSCVEQFDPEAIVVDPPRMGAPALKKCVSHLKNLRKIVWISCDVVNSLRDLKPFIDVGFRLTKLYFLDMFPQTWHMEVIFVLEK</sequence>
<dbReference type="GO" id="GO:0070475">
    <property type="term" value="P:rRNA base methylation"/>
    <property type="evidence" value="ECO:0007669"/>
    <property type="project" value="TreeGrafter"/>
</dbReference>
<name>A0A1H0BKZ5_9BACT</name>
<dbReference type="EMBL" id="FNIN01000002">
    <property type="protein sequence ID" value="SDN46093.1"/>
    <property type="molecule type" value="Genomic_DNA"/>
</dbReference>
<dbReference type="Pfam" id="PF05958">
    <property type="entry name" value="tRNA_U5-meth_tr"/>
    <property type="match status" value="1"/>
</dbReference>
<keyword evidence="2 4" id="KW-0808">Transferase</keyword>
<dbReference type="InterPro" id="IPR029063">
    <property type="entry name" value="SAM-dependent_MTases_sf"/>
</dbReference>
<dbReference type="Gene3D" id="3.40.50.150">
    <property type="entry name" value="Vaccinia Virus protein VP39"/>
    <property type="match status" value="1"/>
</dbReference>
<dbReference type="OrthoDB" id="9804590at2"/>
<dbReference type="SUPFAM" id="SSF50249">
    <property type="entry name" value="Nucleic acid-binding proteins"/>
    <property type="match status" value="1"/>
</dbReference>
<dbReference type="GO" id="GO:0070041">
    <property type="term" value="F:rRNA (uridine-C5-)-methyltransferase activity"/>
    <property type="evidence" value="ECO:0007669"/>
    <property type="project" value="TreeGrafter"/>
</dbReference>
<dbReference type="PANTHER" id="PTHR11061">
    <property type="entry name" value="RNA M5U METHYLTRANSFERASE"/>
    <property type="match status" value="1"/>
</dbReference>
<dbReference type="Proteomes" id="UP000199602">
    <property type="component" value="Unassembled WGS sequence"/>
</dbReference>
<accession>A0A1H0BKZ5</accession>
<dbReference type="PANTHER" id="PTHR11061:SF30">
    <property type="entry name" value="TRNA (URACIL(54)-C(5))-METHYLTRANSFERASE"/>
    <property type="match status" value="1"/>
</dbReference>
<feature type="binding site" evidence="4">
    <location>
        <position position="308"/>
    </location>
    <ligand>
        <name>S-adenosyl-L-methionine</name>
        <dbReference type="ChEBI" id="CHEBI:59789"/>
    </ligand>
</feature>
<dbReference type="InterPro" id="IPR012340">
    <property type="entry name" value="NA-bd_OB-fold"/>
</dbReference>
<protein>
    <submittedName>
        <fullName evidence="6">23S rRNA (Uracil1939-C5)-methyltransferase</fullName>
    </submittedName>
</protein>
<dbReference type="InterPro" id="IPR002792">
    <property type="entry name" value="TRAM_dom"/>
</dbReference>
<dbReference type="InterPro" id="IPR030391">
    <property type="entry name" value="MeTrfase_TrmA_CS"/>
</dbReference>
<dbReference type="STRING" id="206665.SAMN04488516_102203"/>
<keyword evidence="7" id="KW-1185">Reference proteome</keyword>
<dbReference type="RefSeq" id="WP_092063420.1">
    <property type="nucleotide sequence ID" value="NZ_FNIN01000002.1"/>
</dbReference>
<feature type="binding site" evidence="4">
    <location>
        <position position="215"/>
    </location>
    <ligand>
        <name>S-adenosyl-L-methionine</name>
        <dbReference type="ChEBI" id="CHEBI:59789"/>
    </ligand>
</feature>
<proteinExistence type="inferred from homology"/>
<reference evidence="6 7" key="1">
    <citation type="submission" date="2016-10" db="EMBL/GenBank/DDBJ databases">
        <authorList>
            <person name="de Groot N.N."/>
        </authorList>
    </citation>
    <scope>NUCLEOTIDE SEQUENCE [LARGE SCALE GENOMIC DNA]</scope>
    <source>
        <strain evidence="6 7">DSM 15269</strain>
    </source>
</reference>
<feature type="binding site" evidence="4">
    <location>
        <position position="242"/>
    </location>
    <ligand>
        <name>S-adenosyl-L-methionine</name>
        <dbReference type="ChEBI" id="CHEBI:59789"/>
    </ligand>
</feature>
<feature type="active site" description="Nucleophile" evidence="4">
    <location>
        <position position="335"/>
    </location>
</feature>